<dbReference type="OrthoDB" id="269227at2759"/>
<dbReference type="Pfam" id="PF00732">
    <property type="entry name" value="GMC_oxred_N"/>
    <property type="match status" value="1"/>
</dbReference>
<dbReference type="SUPFAM" id="SSF51905">
    <property type="entry name" value="FAD/NAD(P)-binding domain"/>
    <property type="match status" value="1"/>
</dbReference>
<dbReference type="SUPFAM" id="SSF54373">
    <property type="entry name" value="FAD-linked reductases, C-terminal domain"/>
    <property type="match status" value="1"/>
</dbReference>
<keyword evidence="6" id="KW-1185">Reference proteome</keyword>
<feature type="domain" description="Glucose-methanol-choline oxidoreductase N-terminal" evidence="4">
    <location>
        <begin position="302"/>
        <end position="316"/>
    </location>
</feature>
<dbReference type="Gene3D" id="3.40.50.300">
    <property type="entry name" value="P-loop containing nucleotide triphosphate hydrolases"/>
    <property type="match status" value="1"/>
</dbReference>
<dbReference type="EC" id="1.1.99.1" evidence="5"/>
<dbReference type="InterPro" id="IPR027417">
    <property type="entry name" value="P-loop_NTPase"/>
</dbReference>
<dbReference type="EMBL" id="LBBL01000096">
    <property type="protein sequence ID" value="KKF95432.1"/>
    <property type="molecule type" value="Genomic_DNA"/>
</dbReference>
<keyword evidence="3" id="KW-0732">Signal</keyword>
<dbReference type="GO" id="GO:0050660">
    <property type="term" value="F:flavin adenine dinucleotide binding"/>
    <property type="evidence" value="ECO:0007669"/>
    <property type="project" value="InterPro"/>
</dbReference>
<evidence type="ECO:0000256" key="3">
    <source>
        <dbReference type="SAM" id="SignalP"/>
    </source>
</evidence>
<dbReference type="InterPro" id="IPR012132">
    <property type="entry name" value="GMC_OxRdtase"/>
</dbReference>
<protein>
    <submittedName>
        <fullName evidence="5">Choline dehydrogenase</fullName>
        <ecNumber evidence="5">1.1.99.1</ecNumber>
    </submittedName>
</protein>
<dbReference type="GO" id="GO:0008812">
    <property type="term" value="F:choline dehydrogenase activity"/>
    <property type="evidence" value="ECO:0007669"/>
    <property type="project" value="UniProtKB-EC"/>
</dbReference>
<dbReference type="InterPro" id="IPR040632">
    <property type="entry name" value="Sulfotransfer_4"/>
</dbReference>
<dbReference type="InterPro" id="IPR000172">
    <property type="entry name" value="GMC_OxRdtase_N"/>
</dbReference>
<feature type="chain" id="PRO_5002528407" evidence="3">
    <location>
        <begin position="18"/>
        <end position="927"/>
    </location>
</feature>
<comment type="similarity">
    <text evidence="1">Belongs to the GMC oxidoreductase family.</text>
</comment>
<dbReference type="PANTHER" id="PTHR11552:SF115">
    <property type="entry name" value="DEHYDROGENASE XPTC-RELATED"/>
    <property type="match status" value="1"/>
</dbReference>
<dbReference type="Gene3D" id="3.30.560.10">
    <property type="entry name" value="Glucose Oxidase, domain 3"/>
    <property type="match status" value="1"/>
</dbReference>
<feature type="transmembrane region" description="Helical" evidence="2">
    <location>
        <begin position="889"/>
        <end position="910"/>
    </location>
</feature>
<dbReference type="InterPro" id="IPR036188">
    <property type="entry name" value="FAD/NAD-bd_sf"/>
</dbReference>
<name>A0A0F8CXP9_CERFI</name>
<dbReference type="AlphaFoldDB" id="A0A0F8CXP9"/>
<dbReference type="Proteomes" id="UP000034841">
    <property type="component" value="Unassembled WGS sequence"/>
</dbReference>
<feature type="signal peptide" evidence="3">
    <location>
        <begin position="1"/>
        <end position="17"/>
    </location>
</feature>
<dbReference type="SUPFAM" id="SSF52540">
    <property type="entry name" value="P-loop containing nucleoside triphosphate hydrolases"/>
    <property type="match status" value="1"/>
</dbReference>
<dbReference type="Pfam" id="PF17784">
    <property type="entry name" value="Sulfotransfer_4"/>
    <property type="match status" value="1"/>
</dbReference>
<evidence type="ECO:0000259" key="4">
    <source>
        <dbReference type="PROSITE" id="PS00624"/>
    </source>
</evidence>
<evidence type="ECO:0000256" key="2">
    <source>
        <dbReference type="SAM" id="Phobius"/>
    </source>
</evidence>
<evidence type="ECO:0000256" key="1">
    <source>
        <dbReference type="ARBA" id="ARBA00010790"/>
    </source>
</evidence>
<dbReference type="GO" id="GO:0044550">
    <property type="term" value="P:secondary metabolite biosynthetic process"/>
    <property type="evidence" value="ECO:0007669"/>
    <property type="project" value="TreeGrafter"/>
</dbReference>
<keyword evidence="2" id="KW-0472">Membrane</keyword>
<evidence type="ECO:0000313" key="5">
    <source>
        <dbReference type="EMBL" id="KKF95432.1"/>
    </source>
</evidence>
<keyword evidence="2" id="KW-0812">Transmembrane</keyword>
<dbReference type="Gene3D" id="3.50.50.60">
    <property type="entry name" value="FAD/NAD(P)-binding domain"/>
    <property type="match status" value="1"/>
</dbReference>
<comment type="caution">
    <text evidence="5">The sequence shown here is derived from an EMBL/GenBank/DDBJ whole genome shotgun (WGS) entry which is preliminary data.</text>
</comment>
<dbReference type="InterPro" id="IPR007867">
    <property type="entry name" value="GMC_OxRtase_C"/>
</dbReference>
<keyword evidence="2" id="KW-1133">Transmembrane helix</keyword>
<dbReference type="PROSITE" id="PS00624">
    <property type="entry name" value="GMC_OXRED_2"/>
    <property type="match status" value="1"/>
</dbReference>
<accession>A0A0F8CXP9</accession>
<keyword evidence="5" id="KW-0560">Oxidoreductase</keyword>
<evidence type="ECO:0000313" key="6">
    <source>
        <dbReference type="Proteomes" id="UP000034841"/>
    </source>
</evidence>
<sequence length="927" mass="101998">MRIIGLLATWFVSVTTARSVPRYATVVSSSCAAKEQYDFIIAGGGVSGLTIADRLTEDPNIKVLVIESGPFDKDEDSVLIPGSFNPAAYLWLPLESTPQVGLNNKTFTAPVGRVVGGGSVVNAMVYMRSSASEYSDWDSIGAEGWTWENMLPYFKKSENFTAPDSNYAAEANISFVPEVHGTDGPVQVSYPNYYFPGSAIWWNSVKSLGFPIITDMNAGHPIGLGWFTTVSDFTNRTRSHARLNHYTRVISTRPNYHILPETTVARVLFNRAKKAVGVQYLPSAGGSLKTALAKKEVLLAAGAVHTPQILQLSGVGPAKILNQFNISVVSDLPGVGQNFHDQPSIILPYNTSNNVWPSIASLNDPDFDAGAREQYLRNKTGPYVLTRGLSTNYLLPTLCNVTSKCHDIIAEARAADPSKYLPADVHPTVLEGYKAQREATLKQLAGNDVAVSMIHWDTADSVRMYFLKPLSRGEINIVSTNPLLPPSINFNTFYDPIDATLAAESFKLNRRIMSQPGMQALGLQEAVPFGEAVATDDDAAIKSALAQVTDPSAAHECCTAAMLPLSKGGVVDPKMRVYGVTSLRVVDVSFWPQTLAAAPTATTYATGERIADIIKAAYGLGSSTIHSQAKYVAHYKASTNANQDTKTHAEEQKERGIAAQQQQGMRAALRELGIHDVYHMQTLGKSAEEDIPLWTRAIEAKYHGKGKFTRQDWDELLGGHQAVTDIPASFFAVELAAAYPEAKVVILTRDADKWYESCLSSIHSAFSSISLLDKLLIITLDPTLRTFAMFMNKVNTVCQGFTWPEREKALAFYDRYYTDFRTKISKDNGRVLEFSVKDGWDPLCKHLELPVPTHVVDGKEVQKPFPRLNDSSSYGKAAVIKMRAMRKRVFWRVFGFFQTALLVGLLGYHFRDLILPRAGMLTNMWKS</sequence>
<dbReference type="Pfam" id="PF05199">
    <property type="entry name" value="GMC_oxred_C"/>
    <property type="match status" value="1"/>
</dbReference>
<dbReference type="PANTHER" id="PTHR11552">
    <property type="entry name" value="GLUCOSE-METHANOL-CHOLINE GMC OXIDOREDUCTASE"/>
    <property type="match status" value="1"/>
</dbReference>
<organism evidence="5 6">
    <name type="scientific">Ceratocystis fimbriata f. sp. platani</name>
    <dbReference type="NCBI Taxonomy" id="88771"/>
    <lineage>
        <taxon>Eukaryota</taxon>
        <taxon>Fungi</taxon>
        <taxon>Dikarya</taxon>
        <taxon>Ascomycota</taxon>
        <taxon>Pezizomycotina</taxon>
        <taxon>Sordariomycetes</taxon>
        <taxon>Hypocreomycetidae</taxon>
        <taxon>Microascales</taxon>
        <taxon>Ceratocystidaceae</taxon>
        <taxon>Ceratocystis</taxon>
    </lineage>
</organism>
<gene>
    <name evidence="5" type="primary">betA_2</name>
    <name evidence="5" type="ORF">CFO_g2223</name>
</gene>
<reference evidence="5 6" key="1">
    <citation type="submission" date="2015-04" db="EMBL/GenBank/DDBJ databases">
        <title>Genome sequence of Ceratocystis platani, a major pathogen of plane trees.</title>
        <authorList>
            <person name="Belbahri L."/>
        </authorList>
    </citation>
    <scope>NUCLEOTIDE SEQUENCE [LARGE SCALE GENOMIC DNA]</scope>
    <source>
        <strain evidence="5 6">CFO</strain>
    </source>
</reference>
<proteinExistence type="inferred from homology"/>